<reference evidence="6" key="2">
    <citation type="submission" date="2025-09" db="UniProtKB">
        <authorList>
            <consortium name="Ensembl"/>
        </authorList>
    </citation>
    <scope>IDENTIFICATION</scope>
</reference>
<evidence type="ECO:0000259" key="5">
    <source>
        <dbReference type="PROSITE" id="PS51842"/>
    </source>
</evidence>
<evidence type="ECO:0000256" key="3">
    <source>
        <dbReference type="ARBA" id="ARBA00061646"/>
    </source>
</evidence>
<evidence type="ECO:0000313" key="6">
    <source>
        <dbReference type="Ensembl" id="ENSHCOP00000003154.1"/>
    </source>
</evidence>
<dbReference type="Gene3D" id="1.20.5.500">
    <property type="entry name" value="Single helix bin"/>
    <property type="match status" value="1"/>
</dbReference>
<keyword evidence="1" id="KW-0403">Intermediate filament</keyword>
<dbReference type="GeneTree" id="ENSGT00940000165501"/>
<dbReference type="AlphaFoldDB" id="A0A3Q3D5D3"/>
<evidence type="ECO:0000256" key="4">
    <source>
        <dbReference type="SAM" id="Coils"/>
    </source>
</evidence>
<proteinExistence type="inferred from homology"/>
<organism evidence="6 7">
    <name type="scientific">Hippocampus comes</name>
    <name type="common">Tiger tail seahorse</name>
    <dbReference type="NCBI Taxonomy" id="109280"/>
    <lineage>
        <taxon>Eukaryota</taxon>
        <taxon>Metazoa</taxon>
        <taxon>Chordata</taxon>
        <taxon>Craniata</taxon>
        <taxon>Vertebrata</taxon>
        <taxon>Euteleostomi</taxon>
        <taxon>Actinopterygii</taxon>
        <taxon>Neopterygii</taxon>
        <taxon>Teleostei</taxon>
        <taxon>Neoteleostei</taxon>
        <taxon>Acanthomorphata</taxon>
        <taxon>Syngnathiaria</taxon>
        <taxon>Syngnathiformes</taxon>
        <taxon>Syngnathoidei</taxon>
        <taxon>Syngnathidae</taxon>
        <taxon>Hippocampus</taxon>
    </lineage>
</organism>
<evidence type="ECO:0000313" key="7">
    <source>
        <dbReference type="Proteomes" id="UP000264820"/>
    </source>
</evidence>
<comment type="similarity">
    <text evidence="3">Belongs to the intermediate filament family.</text>
</comment>
<dbReference type="GO" id="GO:0005882">
    <property type="term" value="C:intermediate filament"/>
    <property type="evidence" value="ECO:0007669"/>
    <property type="project" value="UniProtKB-KW"/>
</dbReference>
<accession>A0A3Q3D5D3</accession>
<name>A0A3Q3D5D3_HIPCM</name>
<dbReference type="FunFam" id="1.20.5.500:FF:000001">
    <property type="entry name" value="Type II keratin 23"/>
    <property type="match status" value="1"/>
</dbReference>
<evidence type="ECO:0000256" key="2">
    <source>
        <dbReference type="ARBA" id="ARBA00023054"/>
    </source>
</evidence>
<feature type="coiled-coil region" evidence="4">
    <location>
        <begin position="72"/>
        <end position="204"/>
    </location>
</feature>
<dbReference type="FunFam" id="1.20.5.1160:FF:000001">
    <property type="entry name" value="Keratin type II"/>
    <property type="match status" value="1"/>
</dbReference>
<dbReference type="GO" id="GO:0005737">
    <property type="term" value="C:cytoplasm"/>
    <property type="evidence" value="ECO:0007669"/>
    <property type="project" value="TreeGrafter"/>
</dbReference>
<keyword evidence="7" id="KW-1185">Reference proteome</keyword>
<dbReference type="InterPro" id="IPR002957">
    <property type="entry name" value="Keratin_I"/>
</dbReference>
<dbReference type="Proteomes" id="UP000264820">
    <property type="component" value="Unplaced"/>
</dbReference>
<reference evidence="6" key="1">
    <citation type="submission" date="2025-08" db="UniProtKB">
        <authorList>
            <consortium name="Ensembl"/>
        </authorList>
    </citation>
    <scope>IDENTIFICATION</scope>
</reference>
<feature type="domain" description="IF rod" evidence="5">
    <location>
        <begin position="68"/>
        <end position="364"/>
    </location>
</feature>
<dbReference type="SUPFAM" id="SSF64593">
    <property type="entry name" value="Intermediate filament protein, coiled coil region"/>
    <property type="match status" value="2"/>
</dbReference>
<dbReference type="PANTHER" id="PTHR45652">
    <property type="entry name" value="GLIAL FIBRILLARY ACIDIC PROTEIN"/>
    <property type="match status" value="1"/>
</dbReference>
<sequence>KYLRGTRSLHAHRAWTHFVSHTRSTFTARYRRSAAPGRVFSSSMQDSMVDLSQSTAVTNELKIIRTNEKEQLQGLNDRFVSFIEKVHNLEQQNKVLEAEVTLLRQRNSEPSRLHELYEQEIRELRARVEELTHEKNQMHLDCVQMNEALERLREKLDEETRLREEAENTLKGYRKDVDDATLARLELEKKVESLLDEIAFLRKVHEEEIPEPSSVQVSVEMDMSKPDLAAALKDIRAQYENLSCRNQAQAEEWYRSKFATVTEAAARNQDAIKHSKEELTEYRRQVQARTLEIEALRGHNEALERQIAEMEDRHNNEIGDMQDTIQQLEAALRSTKGEMSRHLREYQDLLNVKMALDIEIAAYRFETFLTIPPLLVAVSPIVQQSIPFVAKRSQEA</sequence>
<dbReference type="SMART" id="SM01391">
    <property type="entry name" value="Filament"/>
    <property type="match status" value="1"/>
</dbReference>
<dbReference type="Pfam" id="PF04732">
    <property type="entry name" value="Filament_head"/>
    <property type="match status" value="1"/>
</dbReference>
<dbReference type="InterPro" id="IPR006821">
    <property type="entry name" value="Intermed_filament_DNA-bd"/>
</dbReference>
<dbReference type="Gene3D" id="1.20.5.1160">
    <property type="entry name" value="Vasodilator-stimulated phosphoprotein"/>
    <property type="match status" value="1"/>
</dbReference>
<dbReference type="Pfam" id="PF00038">
    <property type="entry name" value="Filament"/>
    <property type="match status" value="1"/>
</dbReference>
<dbReference type="GO" id="GO:0045109">
    <property type="term" value="P:intermediate filament organization"/>
    <property type="evidence" value="ECO:0007669"/>
    <property type="project" value="TreeGrafter"/>
</dbReference>
<dbReference type="FunFam" id="1.20.5.170:FF:000002">
    <property type="entry name" value="Type I keratin KA11"/>
    <property type="match status" value="1"/>
</dbReference>
<protein>
    <submittedName>
        <fullName evidence="6">Neuronal intermediate filament family member 1</fullName>
    </submittedName>
</protein>
<evidence type="ECO:0000256" key="1">
    <source>
        <dbReference type="ARBA" id="ARBA00022754"/>
    </source>
</evidence>
<dbReference type="PANTHER" id="PTHR45652:SF13">
    <property type="entry name" value="NEUROFILAMENT LIGHT POLYPEPTIDE"/>
    <property type="match status" value="1"/>
</dbReference>
<dbReference type="PRINTS" id="PR01248">
    <property type="entry name" value="TYPE1KERATIN"/>
</dbReference>
<feature type="coiled-coil region" evidence="4">
    <location>
        <begin position="232"/>
        <end position="345"/>
    </location>
</feature>
<keyword evidence="2 4" id="KW-0175">Coiled coil</keyword>
<dbReference type="PROSITE" id="PS51842">
    <property type="entry name" value="IF_ROD_2"/>
    <property type="match status" value="1"/>
</dbReference>
<dbReference type="InterPro" id="IPR039008">
    <property type="entry name" value="IF_rod_dom"/>
</dbReference>
<dbReference type="Gene3D" id="1.20.5.170">
    <property type="match status" value="1"/>
</dbReference>
<dbReference type="InterPro" id="IPR050405">
    <property type="entry name" value="Intermediate_filament"/>
</dbReference>
<dbReference type="Ensembl" id="ENSHCOT00000009217.1">
    <property type="protein sequence ID" value="ENSHCOP00000003154.1"/>
    <property type="gene ID" value="ENSHCOG00000005156.1"/>
</dbReference>
<dbReference type="GO" id="GO:0005200">
    <property type="term" value="F:structural constituent of cytoskeleton"/>
    <property type="evidence" value="ECO:0007669"/>
    <property type="project" value="TreeGrafter"/>
</dbReference>